<evidence type="ECO:0000256" key="7">
    <source>
        <dbReference type="ARBA" id="ARBA00022679"/>
    </source>
</evidence>
<evidence type="ECO:0000313" key="13">
    <source>
        <dbReference type="EMBL" id="EEX78425.1"/>
    </source>
</evidence>
<evidence type="ECO:0000256" key="1">
    <source>
        <dbReference type="ARBA" id="ARBA00001933"/>
    </source>
</evidence>
<accession>C9LS07</accession>
<dbReference type="PANTHER" id="PTHR42743">
    <property type="entry name" value="AMINO-ACID AMINOTRANSFERASE"/>
    <property type="match status" value="1"/>
</dbReference>
<evidence type="ECO:0000256" key="3">
    <source>
        <dbReference type="ARBA" id="ARBA00011738"/>
    </source>
</evidence>
<comment type="subunit">
    <text evidence="3">Homodimer.</text>
</comment>
<name>C9LS07_SELS3</name>
<evidence type="ECO:0000256" key="9">
    <source>
        <dbReference type="ARBA" id="ARBA00030138"/>
    </source>
</evidence>
<dbReference type="Pfam" id="PF01063">
    <property type="entry name" value="Aminotran_4"/>
    <property type="match status" value="1"/>
</dbReference>
<dbReference type="PANTHER" id="PTHR42743:SF10">
    <property type="entry name" value="D-ALANINE AMINOTRANSFERASE"/>
    <property type="match status" value="1"/>
</dbReference>
<comment type="caution">
    <text evidence="13">The sequence shown here is derived from an EMBL/GenBank/DDBJ whole genome shotgun (WGS) entry which is preliminary data.</text>
</comment>
<evidence type="ECO:0000256" key="4">
    <source>
        <dbReference type="ARBA" id="ARBA00012874"/>
    </source>
</evidence>
<dbReference type="SUPFAM" id="SSF56752">
    <property type="entry name" value="D-aminoacid aminotransferase-like PLP-dependent enzymes"/>
    <property type="match status" value="1"/>
</dbReference>
<dbReference type="Gene3D" id="3.20.10.10">
    <property type="entry name" value="D-amino Acid Aminotransferase, subunit A, domain 2"/>
    <property type="match status" value="1"/>
</dbReference>
<dbReference type="InterPro" id="IPR036038">
    <property type="entry name" value="Aminotransferase-like"/>
</dbReference>
<comment type="catalytic activity">
    <reaction evidence="12">
        <text>D-alanine + 2-oxoglutarate = D-glutamate + pyruvate</text>
        <dbReference type="Rhea" id="RHEA:15869"/>
        <dbReference type="ChEBI" id="CHEBI:15361"/>
        <dbReference type="ChEBI" id="CHEBI:16810"/>
        <dbReference type="ChEBI" id="CHEBI:29986"/>
        <dbReference type="ChEBI" id="CHEBI:57416"/>
        <dbReference type="EC" id="2.6.1.21"/>
    </reaction>
</comment>
<dbReference type="InterPro" id="IPR043132">
    <property type="entry name" value="BCAT-like_C"/>
</dbReference>
<sequence length="336" mass="37747">MFFHYISQMLKIQEGASPKLFFASVSVIMRGAFPDTMQKIHPYTIKEAILLKELSFFNDHFYAPGEAQVDIEDRGYQFGDGIYEVTHVYNGKLFAFDRHLARFRRSMREMHIPITYMDEELTAIHNDLIEKSGIKSGAIYFQVTRGTAARAFPFPGRATPNLSMTIRESTPNREQQERGISLTLAEDIRWLRCDIKSLNLLGAVFAKEKAKAEGCEEALLYRKDTGLVTEGASSTFFLIKDGVVWTHPLDHLVLPGVTRAVVVEECAKELGLTVIEKTFTPEFAQKADEAFETSTSLEVTPVIKIGGKKIGSGAPGEITKKIMESFQGLIKKECFN</sequence>
<proteinExistence type="inferred from homology"/>
<comment type="cofactor">
    <cofactor evidence="1">
        <name>pyridoxal 5'-phosphate</name>
        <dbReference type="ChEBI" id="CHEBI:597326"/>
    </cofactor>
</comment>
<keyword evidence="8" id="KW-0663">Pyridoxal phosphate</keyword>
<protein>
    <recommendedName>
        <fullName evidence="5">D-alanine aminotransferase</fullName>
        <ecNumber evidence="4">2.6.1.21</ecNumber>
    </recommendedName>
    <alternativeName>
        <fullName evidence="11">D-amino acid aminotransferase</fullName>
    </alternativeName>
    <alternativeName>
        <fullName evidence="9">D-amino acid transaminase</fullName>
    </alternativeName>
    <alternativeName>
        <fullName evidence="10">D-aspartate aminotransferase</fullName>
    </alternativeName>
</protein>
<dbReference type="Proteomes" id="UP000003505">
    <property type="component" value="Unassembled WGS sequence"/>
</dbReference>
<dbReference type="GO" id="GO:0030170">
    <property type="term" value="F:pyridoxal phosphate binding"/>
    <property type="evidence" value="ECO:0007669"/>
    <property type="project" value="InterPro"/>
</dbReference>
<dbReference type="GO" id="GO:0046394">
    <property type="term" value="P:carboxylic acid biosynthetic process"/>
    <property type="evidence" value="ECO:0007669"/>
    <property type="project" value="UniProtKB-ARBA"/>
</dbReference>
<organism evidence="13 14">
    <name type="scientific">Selenomonas sputigena (strain ATCC 35185 / DSM 20758 / CCUG 44933 / VPI D19B-28)</name>
    <dbReference type="NCBI Taxonomy" id="546271"/>
    <lineage>
        <taxon>Bacteria</taxon>
        <taxon>Bacillati</taxon>
        <taxon>Bacillota</taxon>
        <taxon>Negativicutes</taxon>
        <taxon>Selenomonadales</taxon>
        <taxon>Selenomonadaceae</taxon>
        <taxon>Selenomonas</taxon>
    </lineage>
</organism>
<dbReference type="STRING" id="546271.Selsp_0990"/>
<dbReference type="CDD" id="cd01558">
    <property type="entry name" value="D-AAT_like"/>
    <property type="match status" value="1"/>
</dbReference>
<evidence type="ECO:0000256" key="5">
    <source>
        <dbReference type="ARBA" id="ARBA00021779"/>
    </source>
</evidence>
<evidence type="ECO:0000256" key="12">
    <source>
        <dbReference type="ARBA" id="ARBA00047911"/>
    </source>
</evidence>
<dbReference type="GO" id="GO:0008652">
    <property type="term" value="P:amino acid biosynthetic process"/>
    <property type="evidence" value="ECO:0007669"/>
    <property type="project" value="UniProtKB-ARBA"/>
</dbReference>
<gene>
    <name evidence="13" type="primary">dat</name>
    <name evidence="13" type="ORF">SELSPUOL_00228</name>
</gene>
<dbReference type="EC" id="2.6.1.21" evidence="4"/>
<evidence type="ECO:0000256" key="8">
    <source>
        <dbReference type="ARBA" id="ARBA00022898"/>
    </source>
</evidence>
<evidence type="ECO:0000256" key="10">
    <source>
        <dbReference type="ARBA" id="ARBA00033316"/>
    </source>
</evidence>
<evidence type="ECO:0000256" key="11">
    <source>
        <dbReference type="ARBA" id="ARBA00033391"/>
    </source>
</evidence>
<evidence type="ECO:0000313" key="14">
    <source>
        <dbReference type="Proteomes" id="UP000003505"/>
    </source>
</evidence>
<evidence type="ECO:0000256" key="2">
    <source>
        <dbReference type="ARBA" id="ARBA00009320"/>
    </source>
</evidence>
<dbReference type="InterPro" id="IPR001544">
    <property type="entry name" value="Aminotrans_IV"/>
</dbReference>
<dbReference type="InterPro" id="IPR050571">
    <property type="entry name" value="Class-IV_PLP-Dep_Aminotrnsfr"/>
</dbReference>
<keyword evidence="6 13" id="KW-0032">Aminotransferase</keyword>
<dbReference type="FunFam" id="3.20.10.10:FF:000002">
    <property type="entry name" value="D-alanine aminotransferase"/>
    <property type="match status" value="1"/>
</dbReference>
<dbReference type="GO" id="GO:0047810">
    <property type="term" value="F:D-alanine-2-oxoglutarate aminotransferase activity"/>
    <property type="evidence" value="ECO:0007669"/>
    <property type="project" value="UniProtKB-EC"/>
</dbReference>
<keyword evidence="7 13" id="KW-0808">Transferase</keyword>
<dbReference type="InterPro" id="IPR043131">
    <property type="entry name" value="BCAT-like_N"/>
</dbReference>
<dbReference type="GO" id="GO:0005829">
    <property type="term" value="C:cytosol"/>
    <property type="evidence" value="ECO:0007669"/>
    <property type="project" value="TreeGrafter"/>
</dbReference>
<dbReference type="InterPro" id="IPR005784">
    <property type="entry name" value="D_amino_transT"/>
</dbReference>
<dbReference type="eggNOG" id="COG0115">
    <property type="taxonomic scope" value="Bacteria"/>
</dbReference>
<dbReference type="EMBL" id="ACKP02000003">
    <property type="protein sequence ID" value="EEX78425.1"/>
    <property type="molecule type" value="Genomic_DNA"/>
</dbReference>
<reference evidence="13 14" key="1">
    <citation type="submission" date="2009-09" db="EMBL/GenBank/DDBJ databases">
        <authorList>
            <person name="Weinstock G."/>
            <person name="Sodergren E."/>
            <person name="Clifton S."/>
            <person name="Fulton L."/>
            <person name="Fulton B."/>
            <person name="Courtney L."/>
            <person name="Fronick C."/>
            <person name="Harrison M."/>
            <person name="Strong C."/>
            <person name="Farmer C."/>
            <person name="Delahaunty K."/>
            <person name="Markovic C."/>
            <person name="Hall O."/>
            <person name="Minx P."/>
            <person name="Tomlinson C."/>
            <person name="Mitreva M."/>
            <person name="Nelson J."/>
            <person name="Hou S."/>
            <person name="Wollam A."/>
            <person name="Pepin K.H."/>
            <person name="Johnson M."/>
            <person name="Bhonagiri V."/>
            <person name="Nash W.E."/>
            <person name="Warren W."/>
            <person name="Chinwalla A."/>
            <person name="Mardis E.R."/>
            <person name="Wilson R.K."/>
        </authorList>
    </citation>
    <scope>NUCLEOTIDE SEQUENCE [LARGE SCALE GENOMIC DNA]</scope>
    <source>
        <strain evidence="14">ATCC 35185 / DSM 20758 / VPI D19B-28</strain>
    </source>
</reference>
<dbReference type="AlphaFoldDB" id="C9LS07"/>
<evidence type="ECO:0000256" key="6">
    <source>
        <dbReference type="ARBA" id="ARBA00022576"/>
    </source>
</evidence>
<comment type="similarity">
    <text evidence="2">Belongs to the class-IV pyridoxal-phosphate-dependent aminotransferase family.</text>
</comment>
<dbReference type="NCBIfam" id="TIGR01121">
    <property type="entry name" value="D_amino_aminoT"/>
    <property type="match status" value="1"/>
</dbReference>
<dbReference type="GO" id="GO:0046416">
    <property type="term" value="P:D-amino acid metabolic process"/>
    <property type="evidence" value="ECO:0007669"/>
    <property type="project" value="InterPro"/>
</dbReference>
<dbReference type="Gene3D" id="3.30.470.10">
    <property type="match status" value="1"/>
</dbReference>